<reference evidence="2" key="1">
    <citation type="submission" date="2024-05" db="EMBL/GenBank/DDBJ databases">
        <title>Genome sequencing of novel strain.</title>
        <authorList>
            <person name="Ganbat D."/>
            <person name="Ganbat S."/>
            <person name="Lee S.-J."/>
        </authorList>
    </citation>
    <scope>NUCLEOTIDE SEQUENCE</scope>
    <source>
        <strain evidence="2">SMD15-11</strain>
    </source>
</reference>
<evidence type="ECO:0000313" key="2">
    <source>
        <dbReference type="EMBL" id="XDT72913.1"/>
    </source>
</evidence>
<organism evidence="2">
    <name type="scientific">Thermohahella caldifontis</name>
    <dbReference type="NCBI Taxonomy" id="3142973"/>
    <lineage>
        <taxon>Bacteria</taxon>
        <taxon>Pseudomonadati</taxon>
        <taxon>Pseudomonadota</taxon>
        <taxon>Gammaproteobacteria</taxon>
        <taxon>Oceanospirillales</taxon>
        <taxon>Hahellaceae</taxon>
        <taxon>Thermohahella</taxon>
    </lineage>
</organism>
<dbReference type="KEGG" id="tcd:AAIA72_02695"/>
<dbReference type="InterPro" id="IPR055776">
    <property type="entry name" value="DUF7352"/>
</dbReference>
<accession>A0AB39UXU2</accession>
<evidence type="ECO:0000259" key="1">
    <source>
        <dbReference type="Pfam" id="PF24043"/>
    </source>
</evidence>
<dbReference type="EMBL" id="CP154858">
    <property type="protein sequence ID" value="XDT72913.1"/>
    <property type="molecule type" value="Genomic_DNA"/>
</dbReference>
<dbReference type="RefSeq" id="WP_369601913.1">
    <property type="nucleotide sequence ID" value="NZ_CP154858.1"/>
</dbReference>
<feature type="domain" description="DUF7352" evidence="1">
    <location>
        <begin position="1"/>
        <end position="92"/>
    </location>
</feature>
<name>A0AB39UXU2_9GAMM</name>
<protein>
    <recommendedName>
        <fullName evidence="1">DUF7352 domain-containing protein</fullName>
    </recommendedName>
</protein>
<sequence length="104" mass="11830">MKTVHKFKLNSDGSLNKIALREGYRVLKTDFIVAEKAVFIWVEHPLSVTVPEVSVYFRVVHSGDPIPMEYVHAGTALDEFTPEAYHVYEVPEALAQKEQREDVA</sequence>
<proteinExistence type="predicted"/>
<dbReference type="Pfam" id="PF24043">
    <property type="entry name" value="DUF7352"/>
    <property type="match status" value="1"/>
</dbReference>
<dbReference type="AlphaFoldDB" id="A0AB39UXU2"/>
<gene>
    <name evidence="2" type="ORF">AAIA72_02695</name>
</gene>